<reference evidence="2 3" key="1">
    <citation type="journal article" date="2023" name="bioRxiv">
        <title>Conserved and derived expression patterns and positive selection on dental genes reveal complex evolutionary context of ever-growing rodent molars.</title>
        <authorList>
            <person name="Calamari Z.T."/>
            <person name="Song A."/>
            <person name="Cohen E."/>
            <person name="Akter M."/>
            <person name="Roy R.D."/>
            <person name="Hallikas O."/>
            <person name="Christensen M.M."/>
            <person name="Li P."/>
            <person name="Marangoni P."/>
            <person name="Jernvall J."/>
            <person name="Klein O.D."/>
        </authorList>
    </citation>
    <scope>NUCLEOTIDE SEQUENCE [LARGE SCALE GENOMIC DNA]</scope>
    <source>
        <strain evidence="2">V071</strain>
    </source>
</reference>
<keyword evidence="3" id="KW-1185">Reference proteome</keyword>
<sequence length="181" mass="19886">MAIVVNEDDWQGSAQEEEQTEAARVSRRRWGSGRRTRPRPLSDYGQLASRSLSIPEDAIAADPPGDDHVDRIQQSRVTTAGQDPRAPSGCSRGGWRRRPISVIGGVSFYGNTQAEDVENLLVQPAARPPVPAHQVPPYKAVSARLRPFTFSQSTPIGLDRVGRRRQMKASTGCRNTMPDLS</sequence>
<dbReference type="InterPro" id="IPR053086">
    <property type="entry name" value="RhoGEF_domain"/>
</dbReference>
<name>A0AAW0I3X7_MYOGA</name>
<dbReference type="GO" id="GO:0005085">
    <property type="term" value="F:guanyl-nucleotide exchange factor activity"/>
    <property type="evidence" value="ECO:0007669"/>
    <property type="project" value="TreeGrafter"/>
</dbReference>
<proteinExistence type="predicted"/>
<dbReference type="GO" id="GO:0030032">
    <property type="term" value="P:lamellipodium assembly"/>
    <property type="evidence" value="ECO:0007669"/>
    <property type="project" value="TreeGrafter"/>
</dbReference>
<feature type="region of interest" description="Disordered" evidence="1">
    <location>
        <begin position="1"/>
        <end position="96"/>
    </location>
</feature>
<dbReference type="GO" id="GO:0005829">
    <property type="term" value="C:cytosol"/>
    <property type="evidence" value="ECO:0007669"/>
    <property type="project" value="TreeGrafter"/>
</dbReference>
<gene>
    <name evidence="2" type="ORF">U0070_010842</name>
</gene>
<evidence type="ECO:0000313" key="3">
    <source>
        <dbReference type="Proteomes" id="UP001488838"/>
    </source>
</evidence>
<dbReference type="GO" id="GO:0046847">
    <property type="term" value="P:filopodium assembly"/>
    <property type="evidence" value="ECO:0007669"/>
    <property type="project" value="TreeGrafter"/>
</dbReference>
<dbReference type="PANTHER" id="PTHR45834:SF5">
    <property type="entry name" value="SPERMATOGENESIS-ASSOCIATED PROTEIN 13"/>
    <property type="match status" value="1"/>
</dbReference>
<organism evidence="2 3">
    <name type="scientific">Myodes glareolus</name>
    <name type="common">Bank vole</name>
    <name type="synonym">Clethrionomys glareolus</name>
    <dbReference type="NCBI Taxonomy" id="447135"/>
    <lineage>
        <taxon>Eukaryota</taxon>
        <taxon>Metazoa</taxon>
        <taxon>Chordata</taxon>
        <taxon>Craniata</taxon>
        <taxon>Vertebrata</taxon>
        <taxon>Euteleostomi</taxon>
        <taxon>Mammalia</taxon>
        <taxon>Eutheria</taxon>
        <taxon>Euarchontoglires</taxon>
        <taxon>Glires</taxon>
        <taxon>Rodentia</taxon>
        <taxon>Myomorpha</taxon>
        <taxon>Muroidea</taxon>
        <taxon>Cricetidae</taxon>
        <taxon>Arvicolinae</taxon>
        <taxon>Myodes</taxon>
    </lineage>
</organism>
<feature type="compositionally biased region" description="Acidic residues" evidence="1">
    <location>
        <begin position="1"/>
        <end position="20"/>
    </location>
</feature>
<evidence type="ECO:0000256" key="1">
    <source>
        <dbReference type="SAM" id="MobiDB-lite"/>
    </source>
</evidence>
<dbReference type="PANTHER" id="PTHR45834">
    <property type="entry name" value="RHO GUANINE NUCLEOTIDE EXCHANGE FACTOR 9-RELATED"/>
    <property type="match status" value="1"/>
</dbReference>
<protein>
    <submittedName>
        <fullName evidence="2">Uncharacterized protein</fullName>
    </submittedName>
</protein>
<feature type="region of interest" description="Disordered" evidence="1">
    <location>
        <begin position="162"/>
        <end position="181"/>
    </location>
</feature>
<dbReference type="EMBL" id="JBBHLL010000229">
    <property type="protein sequence ID" value="KAK7808798.1"/>
    <property type="molecule type" value="Genomic_DNA"/>
</dbReference>
<accession>A0AAW0I3X7</accession>
<evidence type="ECO:0000313" key="2">
    <source>
        <dbReference type="EMBL" id="KAK7808798.1"/>
    </source>
</evidence>
<dbReference type="Proteomes" id="UP001488838">
    <property type="component" value="Unassembled WGS sequence"/>
</dbReference>
<comment type="caution">
    <text evidence="2">The sequence shown here is derived from an EMBL/GenBank/DDBJ whole genome shotgun (WGS) entry which is preliminary data.</text>
</comment>
<feature type="compositionally biased region" description="Basic residues" evidence="1">
    <location>
        <begin position="25"/>
        <end position="38"/>
    </location>
</feature>
<dbReference type="AlphaFoldDB" id="A0AAW0I3X7"/>